<dbReference type="InterPro" id="IPR027417">
    <property type="entry name" value="P-loop_NTPase"/>
</dbReference>
<feature type="compositionally biased region" description="Low complexity" evidence="5">
    <location>
        <begin position="347"/>
        <end position="365"/>
    </location>
</feature>
<sequence length="382" mass="39367">MTMIVKAAAPQLMLPCLAAVIEPLRDDLITAVVTATVTRATTTDTPPDTAAVTRLTGQVETVRDLLSALLRSTRQFGVSLIAALAGLLLLSPVAAAIVAVPVVVALLVFVRLLRALVTRQRALVLTAETLTARVTPILAGTRDVAACGAHHQAHATVREAVAAQSAATTALARAGTGRRLVVALGAHLPLLMLLLTARSLVQDGRLTAGEVVGAMTYLATGLEPAMRALTGVAGGWGVALAVTLRRLSETTTTPAVTSPTRPAIVTPTGYRLQAEGLGFAYDAGAVPVVHDLTFTVEPGEHLVVAGPSGIGKSTLSLLLAGLRPPTAGRVRLGGVPLDELMVRTPPRRANSACRPRSRAPSASAHLPPPSSLTVAAGRWGSW</sequence>
<dbReference type="SUPFAM" id="SSF90123">
    <property type="entry name" value="ABC transporter transmembrane region"/>
    <property type="match status" value="1"/>
</dbReference>
<dbReference type="InterPro" id="IPR039421">
    <property type="entry name" value="Type_1_exporter"/>
</dbReference>
<feature type="region of interest" description="Disordered" evidence="5">
    <location>
        <begin position="347"/>
        <end position="371"/>
    </location>
</feature>
<dbReference type="GO" id="GO:0034040">
    <property type="term" value="F:ATPase-coupled lipid transmembrane transporter activity"/>
    <property type="evidence" value="ECO:0007669"/>
    <property type="project" value="TreeGrafter"/>
</dbReference>
<evidence type="ECO:0000256" key="1">
    <source>
        <dbReference type="ARBA" id="ARBA00004651"/>
    </source>
</evidence>
<evidence type="ECO:0000256" key="6">
    <source>
        <dbReference type="SAM" id="Phobius"/>
    </source>
</evidence>
<dbReference type="GO" id="GO:0140359">
    <property type="term" value="F:ABC-type transporter activity"/>
    <property type="evidence" value="ECO:0007669"/>
    <property type="project" value="InterPro"/>
</dbReference>
<dbReference type="EMBL" id="JACHMP010000001">
    <property type="protein sequence ID" value="MBB5817170.1"/>
    <property type="molecule type" value="Genomic_DNA"/>
</dbReference>
<keyword evidence="3 6" id="KW-1133">Transmembrane helix</keyword>
<dbReference type="PANTHER" id="PTHR24221">
    <property type="entry name" value="ATP-BINDING CASSETTE SUB-FAMILY B"/>
    <property type="match status" value="1"/>
</dbReference>
<protein>
    <submittedName>
        <fullName evidence="8">ABC-type multidrug transport system fused ATPase/permease subunit</fullName>
    </submittedName>
</protein>
<proteinExistence type="predicted"/>
<evidence type="ECO:0000313" key="9">
    <source>
        <dbReference type="Proteomes" id="UP000540685"/>
    </source>
</evidence>
<organism evidence="8 9">
    <name type="scientific">Streptosporangium becharense</name>
    <dbReference type="NCBI Taxonomy" id="1816182"/>
    <lineage>
        <taxon>Bacteria</taxon>
        <taxon>Bacillati</taxon>
        <taxon>Actinomycetota</taxon>
        <taxon>Actinomycetes</taxon>
        <taxon>Streptosporangiales</taxon>
        <taxon>Streptosporangiaceae</taxon>
        <taxon>Streptosporangium</taxon>
    </lineage>
</organism>
<dbReference type="GO" id="GO:0005886">
    <property type="term" value="C:plasma membrane"/>
    <property type="evidence" value="ECO:0007669"/>
    <property type="project" value="UniProtKB-SubCell"/>
</dbReference>
<dbReference type="AlphaFoldDB" id="A0A7W9IAI8"/>
<dbReference type="InterPro" id="IPR011527">
    <property type="entry name" value="ABC1_TM_dom"/>
</dbReference>
<accession>A0A7W9IAI8</accession>
<gene>
    <name evidence="8" type="ORF">F4562_000232</name>
</gene>
<dbReference type="Gene3D" id="1.20.1560.10">
    <property type="entry name" value="ABC transporter type 1, transmembrane domain"/>
    <property type="match status" value="1"/>
</dbReference>
<dbReference type="Proteomes" id="UP000540685">
    <property type="component" value="Unassembled WGS sequence"/>
</dbReference>
<evidence type="ECO:0000259" key="7">
    <source>
        <dbReference type="PROSITE" id="PS50929"/>
    </source>
</evidence>
<keyword evidence="4 6" id="KW-0472">Membrane</keyword>
<keyword evidence="2 6" id="KW-0812">Transmembrane</keyword>
<feature type="domain" description="ABC transmembrane type-1" evidence="7">
    <location>
        <begin position="52"/>
        <end position="228"/>
    </location>
</feature>
<evidence type="ECO:0000313" key="8">
    <source>
        <dbReference type="EMBL" id="MBB5817170.1"/>
    </source>
</evidence>
<evidence type="ECO:0000256" key="3">
    <source>
        <dbReference type="ARBA" id="ARBA00022989"/>
    </source>
</evidence>
<comment type="caution">
    <text evidence="8">The sequence shown here is derived from an EMBL/GenBank/DDBJ whole genome shotgun (WGS) entry which is preliminary data.</text>
</comment>
<dbReference type="Gene3D" id="3.40.50.300">
    <property type="entry name" value="P-loop containing nucleotide triphosphate hydrolases"/>
    <property type="match status" value="1"/>
</dbReference>
<feature type="transmembrane region" description="Helical" evidence="6">
    <location>
        <begin position="80"/>
        <end position="113"/>
    </location>
</feature>
<dbReference type="InterPro" id="IPR036640">
    <property type="entry name" value="ABC1_TM_sf"/>
</dbReference>
<dbReference type="Pfam" id="PF00005">
    <property type="entry name" value="ABC_tran"/>
    <property type="match status" value="1"/>
</dbReference>
<comment type="subcellular location">
    <subcellularLocation>
        <location evidence="1">Cell membrane</location>
        <topology evidence="1">Multi-pass membrane protein</topology>
    </subcellularLocation>
</comment>
<dbReference type="SUPFAM" id="SSF52540">
    <property type="entry name" value="P-loop containing nucleoside triphosphate hydrolases"/>
    <property type="match status" value="1"/>
</dbReference>
<dbReference type="PROSITE" id="PS50929">
    <property type="entry name" value="ABC_TM1F"/>
    <property type="match status" value="1"/>
</dbReference>
<reference evidence="8 9" key="1">
    <citation type="submission" date="2020-08" db="EMBL/GenBank/DDBJ databases">
        <title>Sequencing the genomes of 1000 actinobacteria strains.</title>
        <authorList>
            <person name="Klenk H.-P."/>
        </authorList>
    </citation>
    <scope>NUCLEOTIDE SEQUENCE [LARGE SCALE GENOMIC DNA]</scope>
    <source>
        <strain evidence="8 9">DSM 46887</strain>
    </source>
</reference>
<evidence type="ECO:0000256" key="2">
    <source>
        <dbReference type="ARBA" id="ARBA00022692"/>
    </source>
</evidence>
<dbReference type="GO" id="GO:0005524">
    <property type="term" value="F:ATP binding"/>
    <property type="evidence" value="ECO:0007669"/>
    <property type="project" value="InterPro"/>
</dbReference>
<name>A0A7W9IAI8_9ACTN</name>
<evidence type="ECO:0000256" key="4">
    <source>
        <dbReference type="ARBA" id="ARBA00023136"/>
    </source>
</evidence>
<dbReference type="PANTHER" id="PTHR24221:SF654">
    <property type="entry name" value="ATP-BINDING CASSETTE SUB-FAMILY B MEMBER 6"/>
    <property type="match status" value="1"/>
</dbReference>
<dbReference type="GO" id="GO:0016887">
    <property type="term" value="F:ATP hydrolysis activity"/>
    <property type="evidence" value="ECO:0007669"/>
    <property type="project" value="InterPro"/>
</dbReference>
<evidence type="ECO:0000256" key="5">
    <source>
        <dbReference type="SAM" id="MobiDB-lite"/>
    </source>
</evidence>
<dbReference type="InterPro" id="IPR003439">
    <property type="entry name" value="ABC_transporter-like_ATP-bd"/>
</dbReference>
<keyword evidence="9" id="KW-1185">Reference proteome</keyword>